<dbReference type="Pfam" id="PF12937">
    <property type="entry name" value="F-box-like"/>
    <property type="match status" value="1"/>
</dbReference>
<sequence length="758" mass="83250">MAALEIRILPEEDSSTSPSPEPQSPISPTTPTHPEGPPQKLKGRRRLLNGFQRMSSSPSLARMGRTSSSGYKNGKASVSCISLSSAGNTPYGSPFGSSLSAELSSGVNTPNSTVSTPGIQIPAFGERARLRYLEKLNTNGTAAIPRSVARVATTPGIAEEEDYFSSKAIAQTRQRRPNFNFWQELPSEIRTEILSYLDPKEVVRCSAVSKAWNKHCFDGQLWAVLDTCKFYQRIPADALVTIITSAGPFVRDLNLRGCVQLREKWHSGGFADACRNLEYFSLEGCRIDRTSIHCFLLQNPRLVHINLSGLAGVTNQAMKIIAQRCPRLEHLNVSWCNNVDTRGLRKVVESCPRLSDLRAGEIRGWDDLDFLQLLFENNSLERLILMNCDSFADESLKVLIRGKDPEVDLLTGRPMVPPRRLKHLDLSRCRGVTDIGLRACVNNVENIEGLQLSKCSTLTDASLDDLIPTMPNLTHLDLEELDQLTNGSLQTLANSPCAPHLRHLSISYCENLGDTGMLPVLKSCTALETLDMDNTRISDLVLAAAASMVRSRSSRTTDAHSKPVPSLRLVAYDCQNVTWTGVREIMSRNAEIVTARRMVPSTARVPVRAATPEPVSSSSSSTSLSKGSPRHSTDYAARPVAAPAPPTVTTETVQLVRTYPTEIIALKCFYNYQPTVHEHTKRVLRGDFASANRLERKWAEFMIVSEEAGAGGAGARRRRRRAREAQMMHADEESEAGGNGGVGGGRRRRARSGGCVVM</sequence>
<feature type="compositionally biased region" description="Low complexity" evidence="1">
    <location>
        <begin position="616"/>
        <end position="627"/>
    </location>
</feature>
<name>A0A8K0PAR0_9PEZI</name>
<dbReference type="InterPro" id="IPR001810">
    <property type="entry name" value="F-box_dom"/>
</dbReference>
<dbReference type="InterPro" id="IPR001611">
    <property type="entry name" value="Leu-rich_rpt"/>
</dbReference>
<dbReference type="GO" id="GO:0019005">
    <property type="term" value="C:SCF ubiquitin ligase complex"/>
    <property type="evidence" value="ECO:0007669"/>
    <property type="project" value="TreeGrafter"/>
</dbReference>
<comment type="caution">
    <text evidence="3">The sequence shown here is derived from an EMBL/GenBank/DDBJ whole genome shotgun (WGS) entry which is preliminary data.</text>
</comment>
<gene>
    <name evidence="3" type="ORF">KVT40_006651</name>
</gene>
<dbReference type="EMBL" id="JAESVG020000008">
    <property type="protein sequence ID" value="KAG8624900.1"/>
    <property type="molecule type" value="Genomic_DNA"/>
</dbReference>
<feature type="compositionally biased region" description="Polar residues" evidence="1">
    <location>
        <begin position="52"/>
        <end position="71"/>
    </location>
</feature>
<dbReference type="InterPro" id="IPR036047">
    <property type="entry name" value="F-box-like_dom_sf"/>
</dbReference>
<dbReference type="InterPro" id="IPR032675">
    <property type="entry name" value="LRR_dom_sf"/>
</dbReference>
<organism evidence="3 4">
    <name type="scientific">Elsinoe batatas</name>
    <dbReference type="NCBI Taxonomy" id="2601811"/>
    <lineage>
        <taxon>Eukaryota</taxon>
        <taxon>Fungi</taxon>
        <taxon>Dikarya</taxon>
        <taxon>Ascomycota</taxon>
        <taxon>Pezizomycotina</taxon>
        <taxon>Dothideomycetes</taxon>
        <taxon>Dothideomycetidae</taxon>
        <taxon>Myriangiales</taxon>
        <taxon>Elsinoaceae</taxon>
        <taxon>Elsinoe</taxon>
    </lineage>
</organism>
<dbReference type="Gene3D" id="3.80.10.10">
    <property type="entry name" value="Ribonuclease Inhibitor"/>
    <property type="match status" value="3"/>
</dbReference>
<feature type="domain" description="F-box" evidence="2">
    <location>
        <begin position="179"/>
        <end position="225"/>
    </location>
</feature>
<evidence type="ECO:0000313" key="4">
    <source>
        <dbReference type="Proteomes" id="UP000809789"/>
    </source>
</evidence>
<dbReference type="PANTHER" id="PTHR13318">
    <property type="entry name" value="PARTNER OF PAIRED, ISOFORM B-RELATED"/>
    <property type="match status" value="1"/>
</dbReference>
<keyword evidence="4" id="KW-1185">Reference proteome</keyword>
<feature type="region of interest" description="Disordered" evidence="1">
    <location>
        <begin position="711"/>
        <end position="758"/>
    </location>
</feature>
<dbReference type="AlphaFoldDB" id="A0A8K0PAR0"/>
<evidence type="ECO:0000259" key="2">
    <source>
        <dbReference type="PROSITE" id="PS50181"/>
    </source>
</evidence>
<proteinExistence type="predicted"/>
<feature type="region of interest" description="Disordered" evidence="1">
    <location>
        <begin position="1"/>
        <end position="73"/>
    </location>
</feature>
<dbReference type="SMART" id="SM00256">
    <property type="entry name" value="FBOX"/>
    <property type="match status" value="1"/>
</dbReference>
<evidence type="ECO:0000256" key="1">
    <source>
        <dbReference type="SAM" id="MobiDB-lite"/>
    </source>
</evidence>
<dbReference type="Proteomes" id="UP000809789">
    <property type="component" value="Unassembled WGS sequence"/>
</dbReference>
<accession>A0A8K0PAR0</accession>
<dbReference type="SMART" id="SM00367">
    <property type="entry name" value="LRR_CC"/>
    <property type="match status" value="9"/>
</dbReference>
<evidence type="ECO:0000313" key="3">
    <source>
        <dbReference type="EMBL" id="KAG8624900.1"/>
    </source>
</evidence>
<feature type="region of interest" description="Disordered" evidence="1">
    <location>
        <begin position="604"/>
        <end position="644"/>
    </location>
</feature>
<dbReference type="Pfam" id="PF13516">
    <property type="entry name" value="LRR_6"/>
    <property type="match status" value="3"/>
</dbReference>
<dbReference type="SUPFAM" id="SSF52047">
    <property type="entry name" value="RNI-like"/>
    <property type="match status" value="1"/>
</dbReference>
<dbReference type="PROSITE" id="PS50181">
    <property type="entry name" value="FBOX"/>
    <property type="match status" value="1"/>
</dbReference>
<protein>
    <recommendedName>
        <fullName evidence="2">F-box domain-containing protein</fullName>
    </recommendedName>
</protein>
<dbReference type="SUPFAM" id="SSF81383">
    <property type="entry name" value="F-box domain"/>
    <property type="match status" value="1"/>
</dbReference>
<dbReference type="OrthoDB" id="550575at2759"/>
<reference evidence="3" key="1">
    <citation type="submission" date="2021-07" db="EMBL/GenBank/DDBJ databases">
        <title>Elsinoe batatas strain:CRI-CJ2 Genome sequencing and assembly.</title>
        <authorList>
            <person name="Huang L."/>
        </authorList>
    </citation>
    <scope>NUCLEOTIDE SEQUENCE</scope>
    <source>
        <strain evidence="3">CRI-CJ2</strain>
    </source>
</reference>
<dbReference type="GO" id="GO:0031146">
    <property type="term" value="P:SCF-dependent proteasomal ubiquitin-dependent protein catabolic process"/>
    <property type="evidence" value="ECO:0007669"/>
    <property type="project" value="TreeGrafter"/>
</dbReference>
<dbReference type="InterPro" id="IPR006553">
    <property type="entry name" value="Leu-rich_rpt_Cys-con_subtyp"/>
</dbReference>